<dbReference type="GO" id="GO:0016787">
    <property type="term" value="F:hydrolase activity"/>
    <property type="evidence" value="ECO:0007669"/>
    <property type="project" value="UniProtKB-KW"/>
</dbReference>
<dbReference type="GO" id="GO:0000166">
    <property type="term" value="F:nucleotide binding"/>
    <property type="evidence" value="ECO:0007669"/>
    <property type="project" value="UniProtKB-KW"/>
</dbReference>
<sequence length="325" mass="36510">MADRSTIPVTVLTGYLGAGKTTLLNRILSEHHGRRYAVIVNEFGEIGIDNDLIVDADEEVFEMNNGCICCTVRGDLIRIIEGLMKRKDAFDAIIIETTGLADPAPVAQTFFVDDEVRARASLDAIVTVVDARHILQRLEDSHEAEEQIAFADVILLNKTDLVDAQELERVRQRIRAINAQARLHETQNCVVPLEAVLERGAFDLERILEIEPDFLSEDDHEHDDAITSVSLRSEAPIRPELFMPWLRRLTAEQGQDILRLKGVLAFAGEDQRYVVQGVHMLLDGDHQRDWKPEEDRVSRMVFIGRNLDPIGLQQGFDACAARLAA</sequence>
<dbReference type="Gene3D" id="3.30.1220.10">
    <property type="entry name" value="CobW-like, C-terminal domain"/>
    <property type="match status" value="1"/>
</dbReference>
<evidence type="ECO:0000256" key="5">
    <source>
        <dbReference type="ARBA" id="ARBA00045658"/>
    </source>
</evidence>
<dbReference type="Gene3D" id="3.40.50.300">
    <property type="entry name" value="P-loop containing nucleotide triphosphate hydrolases"/>
    <property type="match status" value="1"/>
</dbReference>
<dbReference type="Pfam" id="PF02492">
    <property type="entry name" value="cobW"/>
    <property type="match status" value="1"/>
</dbReference>
<dbReference type="CDD" id="cd03112">
    <property type="entry name" value="CobW-like"/>
    <property type="match status" value="1"/>
</dbReference>
<evidence type="ECO:0000256" key="1">
    <source>
        <dbReference type="ARBA" id="ARBA00022741"/>
    </source>
</evidence>
<evidence type="ECO:0000256" key="3">
    <source>
        <dbReference type="ARBA" id="ARBA00023186"/>
    </source>
</evidence>
<feature type="domain" description="CobW C-terminal" evidence="7">
    <location>
        <begin position="226"/>
        <end position="320"/>
    </location>
</feature>
<dbReference type="InterPro" id="IPR003495">
    <property type="entry name" value="CobW/HypB/UreG_nucleotide-bd"/>
</dbReference>
<dbReference type="InterPro" id="IPR011629">
    <property type="entry name" value="CobW-like_C"/>
</dbReference>
<reference evidence="8 9" key="1">
    <citation type="submission" date="2020-08" db="EMBL/GenBank/DDBJ databases">
        <title>The Agave Microbiome: Exploring the role of microbial communities in plant adaptations to desert environments.</title>
        <authorList>
            <person name="Partida-Martinez L.P."/>
        </authorList>
    </citation>
    <scope>NUCLEOTIDE SEQUENCE [LARGE SCALE GENOMIC DNA]</scope>
    <source>
        <strain evidence="8 9">AS2.3</strain>
    </source>
</reference>
<evidence type="ECO:0000313" key="8">
    <source>
        <dbReference type="EMBL" id="NYD91324.1"/>
    </source>
</evidence>
<comment type="caution">
    <text evidence="8">The sequence shown here is derived from an EMBL/GenBank/DDBJ whole genome shotgun (WGS) entry which is preliminary data.</text>
</comment>
<dbReference type="SMART" id="SM00833">
    <property type="entry name" value="CobW_C"/>
    <property type="match status" value="1"/>
</dbReference>
<keyword evidence="1" id="KW-0547">Nucleotide-binding</keyword>
<protein>
    <submittedName>
        <fullName evidence="8">G3E family GTPase</fullName>
    </submittedName>
</protein>
<dbReference type="InterPro" id="IPR036627">
    <property type="entry name" value="CobW-likC_sf"/>
</dbReference>
<evidence type="ECO:0000256" key="4">
    <source>
        <dbReference type="ARBA" id="ARBA00034320"/>
    </source>
</evidence>
<dbReference type="PANTHER" id="PTHR13748">
    <property type="entry name" value="COBW-RELATED"/>
    <property type="match status" value="1"/>
</dbReference>
<gene>
    <name evidence="8" type="ORF">HD841_003131</name>
</gene>
<dbReference type="SUPFAM" id="SSF90002">
    <property type="entry name" value="Hypothetical protein YjiA, C-terminal domain"/>
    <property type="match status" value="1"/>
</dbReference>
<comment type="similarity">
    <text evidence="4">Belongs to the SIMIBI class G3E GTPase family. ZNG1 subfamily.</text>
</comment>
<evidence type="ECO:0000313" key="9">
    <source>
        <dbReference type="Proteomes" id="UP000517753"/>
    </source>
</evidence>
<evidence type="ECO:0000256" key="2">
    <source>
        <dbReference type="ARBA" id="ARBA00022801"/>
    </source>
</evidence>
<name>A0A7Y9K3S2_9SPHN</name>
<dbReference type="PANTHER" id="PTHR13748:SF59">
    <property type="entry name" value="COBW C-TERMINAL DOMAIN-CONTAINING PROTEIN"/>
    <property type="match status" value="1"/>
</dbReference>
<evidence type="ECO:0000256" key="6">
    <source>
        <dbReference type="ARBA" id="ARBA00049117"/>
    </source>
</evidence>
<keyword evidence="3" id="KW-0143">Chaperone</keyword>
<organism evidence="8 9">
    <name type="scientific">Sphingomonas melonis</name>
    <dbReference type="NCBI Taxonomy" id="152682"/>
    <lineage>
        <taxon>Bacteria</taxon>
        <taxon>Pseudomonadati</taxon>
        <taxon>Pseudomonadota</taxon>
        <taxon>Alphaproteobacteria</taxon>
        <taxon>Sphingomonadales</taxon>
        <taxon>Sphingomonadaceae</taxon>
        <taxon>Sphingomonas</taxon>
    </lineage>
</organism>
<comment type="function">
    <text evidence="5">Zinc chaperone that directly transfers zinc cofactor to target proteins, thereby activating them. Zinc is transferred from the CXCC motif in the GTPase domain to the zinc binding site in target proteins in a process requiring GTP hydrolysis.</text>
</comment>
<dbReference type="SUPFAM" id="SSF52540">
    <property type="entry name" value="P-loop containing nucleoside triphosphate hydrolases"/>
    <property type="match status" value="1"/>
</dbReference>
<dbReference type="RefSeq" id="WP_179509720.1">
    <property type="nucleotide sequence ID" value="NZ_JACCBY010000004.1"/>
</dbReference>
<dbReference type="Proteomes" id="UP000517753">
    <property type="component" value="Unassembled WGS sequence"/>
</dbReference>
<dbReference type="InterPro" id="IPR027417">
    <property type="entry name" value="P-loop_NTPase"/>
</dbReference>
<dbReference type="AlphaFoldDB" id="A0A7Y9K3S2"/>
<accession>A0A7Y9K3S2</accession>
<dbReference type="Pfam" id="PF07683">
    <property type="entry name" value="CobW_C"/>
    <property type="match status" value="1"/>
</dbReference>
<comment type="catalytic activity">
    <reaction evidence="6">
        <text>GTP + H2O = GDP + phosphate + H(+)</text>
        <dbReference type="Rhea" id="RHEA:19669"/>
        <dbReference type="ChEBI" id="CHEBI:15377"/>
        <dbReference type="ChEBI" id="CHEBI:15378"/>
        <dbReference type="ChEBI" id="CHEBI:37565"/>
        <dbReference type="ChEBI" id="CHEBI:43474"/>
        <dbReference type="ChEBI" id="CHEBI:58189"/>
    </reaction>
    <physiologicalReaction direction="left-to-right" evidence="6">
        <dbReference type="Rhea" id="RHEA:19670"/>
    </physiologicalReaction>
</comment>
<dbReference type="InterPro" id="IPR051316">
    <property type="entry name" value="Zinc-reg_GTPase_activator"/>
</dbReference>
<keyword evidence="9" id="KW-1185">Reference proteome</keyword>
<dbReference type="EMBL" id="JACCBY010000004">
    <property type="protein sequence ID" value="NYD91324.1"/>
    <property type="molecule type" value="Genomic_DNA"/>
</dbReference>
<proteinExistence type="inferred from homology"/>
<keyword evidence="2" id="KW-0378">Hydrolase</keyword>
<evidence type="ECO:0000259" key="7">
    <source>
        <dbReference type="SMART" id="SM00833"/>
    </source>
</evidence>